<dbReference type="Gene3D" id="3.40.50.1820">
    <property type="entry name" value="alpha/beta hydrolase"/>
    <property type="match status" value="1"/>
</dbReference>
<feature type="domain" description="AB hydrolase-1" evidence="1">
    <location>
        <begin position="30"/>
        <end position="189"/>
    </location>
</feature>
<gene>
    <name evidence="2" type="ORF">METZ01_LOCUS154198</name>
</gene>
<sequence>MKREKYRQTVWAGGHAICCEWVRAKSSKKPTLIFLHEGLGSIGQWRDLPAALGNISGCDVLVFDRFGHGSSAHLPPPYLRPLKYFQLEAENTIPDLLDKFNITEAILVGHSDGATIAILASTLGDNRIRAVIAEAGHWFVEDKTLASVRELLHQWSNSDLRKRLKKYHGDNVEGMFFGWANLWLDPSFAAFDVRPKLETVSCPVLAIQGSDDRYGTLDQLQALTAISGYLDTYSLHSCGHRPHIEARENYIKLVEKFLTHHLQS</sequence>
<dbReference type="SUPFAM" id="SSF53474">
    <property type="entry name" value="alpha/beta-Hydrolases"/>
    <property type="match status" value="1"/>
</dbReference>
<dbReference type="PANTHER" id="PTHR43194">
    <property type="entry name" value="HYDROLASE ALPHA/BETA FOLD FAMILY"/>
    <property type="match status" value="1"/>
</dbReference>
<dbReference type="Pfam" id="PF00561">
    <property type="entry name" value="Abhydrolase_1"/>
    <property type="match status" value="1"/>
</dbReference>
<dbReference type="InterPro" id="IPR050228">
    <property type="entry name" value="Carboxylesterase_BioH"/>
</dbReference>
<dbReference type="InterPro" id="IPR000073">
    <property type="entry name" value="AB_hydrolase_1"/>
</dbReference>
<dbReference type="PANTHER" id="PTHR43194:SF2">
    <property type="entry name" value="PEROXISOMAL MEMBRANE PROTEIN LPX1"/>
    <property type="match status" value="1"/>
</dbReference>
<evidence type="ECO:0000259" key="1">
    <source>
        <dbReference type="Pfam" id="PF00561"/>
    </source>
</evidence>
<organism evidence="2">
    <name type="scientific">marine metagenome</name>
    <dbReference type="NCBI Taxonomy" id="408172"/>
    <lineage>
        <taxon>unclassified sequences</taxon>
        <taxon>metagenomes</taxon>
        <taxon>ecological metagenomes</taxon>
    </lineage>
</organism>
<accession>A0A382AJ08</accession>
<dbReference type="EMBL" id="UINC01025557">
    <property type="protein sequence ID" value="SVB01344.1"/>
    <property type="molecule type" value="Genomic_DNA"/>
</dbReference>
<proteinExistence type="predicted"/>
<reference evidence="2" key="1">
    <citation type="submission" date="2018-05" db="EMBL/GenBank/DDBJ databases">
        <authorList>
            <person name="Lanie J.A."/>
            <person name="Ng W.-L."/>
            <person name="Kazmierczak K.M."/>
            <person name="Andrzejewski T.M."/>
            <person name="Davidsen T.M."/>
            <person name="Wayne K.J."/>
            <person name="Tettelin H."/>
            <person name="Glass J.I."/>
            <person name="Rusch D."/>
            <person name="Podicherti R."/>
            <person name="Tsui H.-C.T."/>
            <person name="Winkler M.E."/>
        </authorList>
    </citation>
    <scope>NUCLEOTIDE SEQUENCE</scope>
</reference>
<dbReference type="InterPro" id="IPR029058">
    <property type="entry name" value="AB_hydrolase_fold"/>
</dbReference>
<name>A0A382AJ08_9ZZZZ</name>
<evidence type="ECO:0000313" key="2">
    <source>
        <dbReference type="EMBL" id="SVB01344.1"/>
    </source>
</evidence>
<dbReference type="AlphaFoldDB" id="A0A382AJ08"/>
<protein>
    <recommendedName>
        <fullName evidence="1">AB hydrolase-1 domain-containing protein</fullName>
    </recommendedName>
</protein>